<dbReference type="EMBL" id="LNXT01000023">
    <property type="protein sequence ID" value="KTC71402.1"/>
    <property type="molecule type" value="Genomic_DNA"/>
</dbReference>
<dbReference type="SUPFAM" id="SSF53756">
    <property type="entry name" value="UDP-Glycosyltransferase/glycogen phosphorylase"/>
    <property type="match status" value="1"/>
</dbReference>
<dbReference type="OrthoDB" id="9805366at2"/>
<dbReference type="Gene3D" id="3.40.50.2000">
    <property type="entry name" value="Glycogen Phosphorylase B"/>
    <property type="match status" value="1"/>
</dbReference>
<accession>A0A378JUG4</accession>
<organism evidence="2 4">
    <name type="scientific">Legionella birminghamensis</name>
    <dbReference type="NCBI Taxonomy" id="28083"/>
    <lineage>
        <taxon>Bacteria</taxon>
        <taxon>Pseudomonadati</taxon>
        <taxon>Pseudomonadota</taxon>
        <taxon>Gammaproteobacteria</taxon>
        <taxon>Legionellales</taxon>
        <taxon>Legionellaceae</taxon>
        <taxon>Legionella</taxon>
    </lineage>
</organism>
<reference evidence="2 4" key="2">
    <citation type="submission" date="2018-06" db="EMBL/GenBank/DDBJ databases">
        <authorList>
            <consortium name="Pathogen Informatics"/>
            <person name="Doyle S."/>
        </authorList>
    </citation>
    <scope>NUCLEOTIDE SEQUENCE [LARGE SCALE GENOMIC DNA]</scope>
    <source>
        <strain evidence="2 4">NCTC12437</strain>
    </source>
</reference>
<protein>
    <recommendedName>
        <fullName evidence="5">Glycosyltransferase</fullName>
    </recommendedName>
</protein>
<gene>
    <name evidence="1" type="ORF">Lbir_1740</name>
    <name evidence="2" type="ORF">NCTC12437_03262</name>
</gene>
<evidence type="ECO:0000313" key="1">
    <source>
        <dbReference type="EMBL" id="KTC71402.1"/>
    </source>
</evidence>
<dbReference type="AlphaFoldDB" id="A0A378JUG4"/>
<evidence type="ECO:0000313" key="3">
    <source>
        <dbReference type="Proteomes" id="UP000054735"/>
    </source>
</evidence>
<dbReference type="RefSeq" id="WP_058523791.1">
    <property type="nucleotide sequence ID" value="NZ_CAAAHV010000080.1"/>
</dbReference>
<evidence type="ECO:0000313" key="4">
    <source>
        <dbReference type="Proteomes" id="UP000255066"/>
    </source>
</evidence>
<dbReference type="Proteomes" id="UP000054735">
    <property type="component" value="Unassembled WGS sequence"/>
</dbReference>
<name>A0A378JUG4_9GAMM</name>
<proteinExistence type="predicted"/>
<dbReference type="STRING" id="28083.Lbir_1740"/>
<dbReference type="EMBL" id="UGNW01000002">
    <property type="protein sequence ID" value="STX60968.1"/>
    <property type="molecule type" value="Genomic_DNA"/>
</dbReference>
<reference evidence="1 3" key="1">
    <citation type="submission" date="2015-11" db="EMBL/GenBank/DDBJ databases">
        <title>Genomic analysis of 38 Legionella species identifies large and diverse effector repertoires.</title>
        <authorList>
            <person name="Burstein D."/>
            <person name="Amaro F."/>
            <person name="Zusman T."/>
            <person name="Lifshitz Z."/>
            <person name="Cohen O."/>
            <person name="Gilbert J.A."/>
            <person name="Pupko T."/>
            <person name="Shuman H.A."/>
            <person name="Segal G."/>
        </authorList>
    </citation>
    <scope>NUCLEOTIDE SEQUENCE [LARGE SCALE GENOMIC DNA]</scope>
    <source>
        <strain evidence="1 3">CDC#1407-AL-14</strain>
    </source>
</reference>
<sequence length="257" mass="29094">MKTIVFFADAIGQAYNCIAIAQNIPKDNFKIIFVADNSFAGMFSKYGFTEHLLDIHGNDEESQVAQSWSNVVHENNAAHRLPTIEQIDTYITAYYKAIVEGAIKANPLLKKALAEIKPDPICFDDVVLYPAFKQQGCPWVRIISCNELEVPDPKLPPALSGYSTSDSTSYARFRYQFLASIQPIHEQFNQFLADHHEKPYPNGQFLELSPFQNLFIFPRAVAYSRSEAFHWNKVTYLNGCVRQEAPYVIPSFGVDIA</sequence>
<dbReference type="Proteomes" id="UP000255066">
    <property type="component" value="Unassembled WGS sequence"/>
</dbReference>
<keyword evidence="3" id="KW-1185">Reference proteome</keyword>
<evidence type="ECO:0000313" key="2">
    <source>
        <dbReference type="EMBL" id="STX60968.1"/>
    </source>
</evidence>
<evidence type="ECO:0008006" key="5">
    <source>
        <dbReference type="Google" id="ProtNLM"/>
    </source>
</evidence>